<evidence type="ECO:0000256" key="1">
    <source>
        <dbReference type="SAM" id="SignalP"/>
    </source>
</evidence>
<reference evidence="2 3" key="1">
    <citation type="submission" date="2019-01" db="EMBL/GenBank/DDBJ databases">
        <title>Nuclear Genome Assembly of the Microalgal Biofuel strain Nannochloropsis salina CCMP1776.</title>
        <authorList>
            <person name="Hovde B."/>
        </authorList>
    </citation>
    <scope>NUCLEOTIDE SEQUENCE [LARGE SCALE GENOMIC DNA]</scope>
    <source>
        <strain evidence="2 3">CCMP1776</strain>
    </source>
</reference>
<proteinExistence type="predicted"/>
<dbReference type="AlphaFoldDB" id="A0A4D9CPW8"/>
<name>A0A4D9CPW8_9STRA</name>
<dbReference type="EMBL" id="SDOX01000140">
    <property type="protein sequence ID" value="TFJ81170.1"/>
    <property type="molecule type" value="Genomic_DNA"/>
</dbReference>
<organism evidence="2 3">
    <name type="scientific">Nannochloropsis salina CCMP1776</name>
    <dbReference type="NCBI Taxonomy" id="1027361"/>
    <lineage>
        <taxon>Eukaryota</taxon>
        <taxon>Sar</taxon>
        <taxon>Stramenopiles</taxon>
        <taxon>Ochrophyta</taxon>
        <taxon>Eustigmatophyceae</taxon>
        <taxon>Eustigmatales</taxon>
        <taxon>Monodopsidaceae</taxon>
        <taxon>Microchloropsis</taxon>
        <taxon>Microchloropsis salina</taxon>
    </lineage>
</organism>
<evidence type="ECO:0000313" key="3">
    <source>
        <dbReference type="Proteomes" id="UP000355283"/>
    </source>
</evidence>
<feature type="signal peptide" evidence="1">
    <location>
        <begin position="1"/>
        <end position="22"/>
    </location>
</feature>
<comment type="caution">
    <text evidence="2">The sequence shown here is derived from an EMBL/GenBank/DDBJ whole genome shotgun (WGS) entry which is preliminary data.</text>
</comment>
<dbReference type="Proteomes" id="UP000355283">
    <property type="component" value="Unassembled WGS sequence"/>
</dbReference>
<keyword evidence="3" id="KW-1185">Reference proteome</keyword>
<gene>
    <name evidence="2" type="ORF">NSK_007512</name>
</gene>
<accession>A0A4D9CPW8</accession>
<feature type="chain" id="PRO_5020037237" evidence="1">
    <location>
        <begin position="23"/>
        <end position="299"/>
    </location>
</feature>
<sequence>MRFTLALSGLLATTSFVTISSAADVVANADKAAYKTMATHKAPVKSYDAREPVQVQHVEKYSEFYEPRSEYHDSHYEPHREYHTHEHEKPYTKMAGGEGEMDWYLGSQDESMHGFLDGNWLHDGKWDMKKDDKGYKKDDNGYYEEKYDNKKLYYGGKDVKKGDYGYYDDEYDNKKSYYNDKWDKKDGYGHYDEKYDGKNAYYGNKGMERKGYGYYDNKNDNRKSYYGDNWSKEDGYDRYDGKYDSKDYASKNIKKHDYGYEGKEYDGKYKKEAYHGSYESGYSEAKKDIYKPHLRKGYE</sequence>
<evidence type="ECO:0000313" key="2">
    <source>
        <dbReference type="EMBL" id="TFJ81170.1"/>
    </source>
</evidence>
<keyword evidence="1" id="KW-0732">Signal</keyword>
<protein>
    <submittedName>
        <fullName evidence="2">Uncharacterized protein</fullName>
    </submittedName>
</protein>